<dbReference type="AlphaFoldDB" id="A0A7R7DP66"/>
<feature type="domain" description="SseB protein N-terminal" evidence="1">
    <location>
        <begin position="11"/>
        <end position="115"/>
    </location>
</feature>
<reference evidence="2 3" key="1">
    <citation type="submission" date="2020-08" db="EMBL/GenBank/DDBJ databases">
        <title>Whole genome shotgun sequence of Actinocatenispora thailandica NBRC 105041.</title>
        <authorList>
            <person name="Komaki H."/>
            <person name="Tamura T."/>
        </authorList>
    </citation>
    <scope>NUCLEOTIDE SEQUENCE [LARGE SCALE GENOMIC DNA]</scope>
    <source>
        <strain evidence="2 3">NBRC 105041</strain>
    </source>
</reference>
<evidence type="ECO:0000313" key="3">
    <source>
        <dbReference type="Proteomes" id="UP000611640"/>
    </source>
</evidence>
<accession>A0A7R7DP66</accession>
<protein>
    <recommendedName>
        <fullName evidence="1">SseB protein N-terminal domain-containing protein</fullName>
    </recommendedName>
</protein>
<dbReference type="RefSeq" id="WP_203961734.1">
    <property type="nucleotide sequence ID" value="NZ_AP023355.1"/>
</dbReference>
<organism evidence="2 3">
    <name type="scientific">Actinocatenispora thailandica</name>
    <dbReference type="NCBI Taxonomy" id="227318"/>
    <lineage>
        <taxon>Bacteria</taxon>
        <taxon>Bacillati</taxon>
        <taxon>Actinomycetota</taxon>
        <taxon>Actinomycetes</taxon>
        <taxon>Micromonosporales</taxon>
        <taxon>Micromonosporaceae</taxon>
        <taxon>Actinocatenispora</taxon>
    </lineage>
</organism>
<name>A0A7R7DP66_9ACTN</name>
<dbReference type="InterPro" id="IPR009839">
    <property type="entry name" value="SseB_N"/>
</dbReference>
<dbReference type="KEGG" id="atl:Athai_26340"/>
<evidence type="ECO:0000313" key="2">
    <source>
        <dbReference type="EMBL" id="BCJ35131.1"/>
    </source>
</evidence>
<gene>
    <name evidence="2" type="ORF">Athai_26340</name>
</gene>
<proteinExistence type="predicted"/>
<sequence length="326" mass="36145">MAEFEPVNDLERQMREALAAGDQEEYLRMLSGAELVLPVGEDDRTVWPTMVADGRTFVAAYTSTAAMVVSTVGQYEQGRPVRFRDLVDDWPDPGWSLVVDPGLVLAAHLPASLIRQIAGGEFAVTEPEPPVEVPPHDPWAPEQATGWPPNAEPALAELDEAAVPTVMQKAVPPNQVRFYLDKGYDWVAGYVHRWQDAAELETVPDIVRNLGLGYPGSPFAVTDSSLFLLRWTAYRAELYRTPLGATDDDRLAEVPGGWVVEHPPFAGNGQVAGSRLAIPEFKIHSMRLPHQAEMWRIDAAGEHTFVAVYDADERRWLVNRELVGEQ</sequence>
<dbReference type="EMBL" id="AP023355">
    <property type="protein sequence ID" value="BCJ35131.1"/>
    <property type="molecule type" value="Genomic_DNA"/>
</dbReference>
<dbReference type="Pfam" id="PF07179">
    <property type="entry name" value="SseB"/>
    <property type="match status" value="1"/>
</dbReference>
<keyword evidence="3" id="KW-1185">Reference proteome</keyword>
<dbReference type="Proteomes" id="UP000611640">
    <property type="component" value="Chromosome"/>
</dbReference>
<evidence type="ECO:0000259" key="1">
    <source>
        <dbReference type="Pfam" id="PF07179"/>
    </source>
</evidence>